<accession>A0A507C100</accession>
<dbReference type="PANTHER" id="PTHR34071:SF2">
    <property type="entry name" value="FLAVIN-NUCLEOTIDE-BINDING PROTEIN"/>
    <property type="match status" value="1"/>
</dbReference>
<keyword evidence="2" id="KW-1185">Reference proteome</keyword>
<reference evidence="1 2" key="1">
    <citation type="journal article" date="2019" name="Sci. Rep.">
        <title>Comparative genomics of chytrid fungi reveal insights into the obligate biotrophic and pathogenic lifestyle of Synchytrium endobioticum.</title>
        <authorList>
            <person name="van de Vossenberg B.T.L.H."/>
            <person name="Warris S."/>
            <person name="Nguyen H.D.T."/>
            <person name="van Gent-Pelzer M.P.E."/>
            <person name="Joly D.L."/>
            <person name="van de Geest H.C."/>
            <person name="Bonants P.J.M."/>
            <person name="Smith D.S."/>
            <person name="Levesque C.A."/>
            <person name="van der Lee T.A.J."/>
        </authorList>
    </citation>
    <scope>NUCLEOTIDE SEQUENCE [LARGE SCALE GENOMIC DNA]</scope>
    <source>
        <strain evidence="1 2">JEL517</strain>
    </source>
</reference>
<evidence type="ECO:0008006" key="3">
    <source>
        <dbReference type="Google" id="ProtNLM"/>
    </source>
</evidence>
<proteinExistence type="predicted"/>
<evidence type="ECO:0000313" key="2">
    <source>
        <dbReference type="Proteomes" id="UP000319731"/>
    </source>
</evidence>
<protein>
    <recommendedName>
        <fullName evidence="3">Flavin-nucleotide-binding protein</fullName>
    </recommendedName>
</protein>
<organism evidence="1 2">
    <name type="scientific">Synchytrium microbalum</name>
    <dbReference type="NCBI Taxonomy" id="1806994"/>
    <lineage>
        <taxon>Eukaryota</taxon>
        <taxon>Fungi</taxon>
        <taxon>Fungi incertae sedis</taxon>
        <taxon>Chytridiomycota</taxon>
        <taxon>Chytridiomycota incertae sedis</taxon>
        <taxon>Chytridiomycetes</taxon>
        <taxon>Synchytriales</taxon>
        <taxon>Synchytriaceae</taxon>
        <taxon>Synchytrium</taxon>
    </lineage>
</organism>
<dbReference type="RefSeq" id="XP_031022717.1">
    <property type="nucleotide sequence ID" value="XM_031171313.1"/>
</dbReference>
<evidence type="ECO:0000313" key="1">
    <source>
        <dbReference type="EMBL" id="TPX31245.1"/>
    </source>
</evidence>
<sequence>MEFEKNKNLNQVRRLVNRAAYDYETVNQLLDSAILGHVGFAVDGQPFVIPMLYARHEESIYLHGYVSARIAKVLATGCPVTMSVAHVDGLVVSKSPFHNSVNYRQVSAFVVFGTGKLVDDEDEKLEALRIITEGLLKDNWGDGRLPSKTEIKSTSVIRVDIESASTKDIEDPENKHVWTGVVPIASVVGEPIPSEYNTAPSAPEYITRLVGGPGK</sequence>
<dbReference type="Pfam" id="PF12900">
    <property type="entry name" value="Pyridox_ox_2"/>
    <property type="match status" value="1"/>
</dbReference>
<dbReference type="AlphaFoldDB" id="A0A507C100"/>
<dbReference type="OrthoDB" id="444432at2759"/>
<dbReference type="PANTHER" id="PTHR34071">
    <property type="entry name" value="5-NITROIMIDAZOLE ANTIBIOTICS RESISTANCE PROTEIN, NIMA-FAMILY-RELATED PROTEIN-RELATED"/>
    <property type="match status" value="1"/>
</dbReference>
<dbReference type="GeneID" id="42006610"/>
<dbReference type="Gene3D" id="2.30.110.10">
    <property type="entry name" value="Electron Transport, Fmn-binding Protein, Chain A"/>
    <property type="match status" value="1"/>
</dbReference>
<dbReference type="STRING" id="1806994.A0A507C100"/>
<dbReference type="InterPro" id="IPR024747">
    <property type="entry name" value="Pyridox_Oxase-rel"/>
</dbReference>
<dbReference type="Proteomes" id="UP000319731">
    <property type="component" value="Unassembled WGS sequence"/>
</dbReference>
<name>A0A507C100_9FUNG</name>
<dbReference type="EMBL" id="QEAO01000048">
    <property type="protein sequence ID" value="TPX31245.1"/>
    <property type="molecule type" value="Genomic_DNA"/>
</dbReference>
<dbReference type="SUPFAM" id="SSF50475">
    <property type="entry name" value="FMN-binding split barrel"/>
    <property type="match status" value="1"/>
</dbReference>
<dbReference type="InterPro" id="IPR012349">
    <property type="entry name" value="Split_barrel_FMN-bd"/>
</dbReference>
<comment type="caution">
    <text evidence="1">The sequence shown here is derived from an EMBL/GenBank/DDBJ whole genome shotgun (WGS) entry which is preliminary data.</text>
</comment>
<gene>
    <name evidence="1" type="ORF">SmJEL517_g05387</name>
</gene>